<dbReference type="InterPro" id="IPR027417">
    <property type="entry name" value="P-loop_NTPase"/>
</dbReference>
<dbReference type="AlphaFoldDB" id="A0A6N7Z802"/>
<dbReference type="InterPro" id="IPR003593">
    <property type="entry name" value="AAA+_ATPase"/>
</dbReference>
<dbReference type="EMBL" id="WMBA01000051">
    <property type="protein sequence ID" value="MTD57591.1"/>
    <property type="molecule type" value="Genomic_DNA"/>
</dbReference>
<dbReference type="NCBIfam" id="TIGR01727">
    <property type="entry name" value="oligo_HPY"/>
    <property type="match status" value="1"/>
</dbReference>
<evidence type="ECO:0000256" key="1">
    <source>
        <dbReference type="ARBA" id="ARBA00005417"/>
    </source>
</evidence>
<dbReference type="Proteomes" id="UP000440096">
    <property type="component" value="Unassembled WGS sequence"/>
</dbReference>
<keyword evidence="3" id="KW-0547">Nucleotide-binding</keyword>
<dbReference type="SMART" id="SM00382">
    <property type="entry name" value="AAA"/>
    <property type="match status" value="1"/>
</dbReference>
<proteinExistence type="inferred from homology"/>
<dbReference type="GO" id="GO:0015833">
    <property type="term" value="P:peptide transport"/>
    <property type="evidence" value="ECO:0007669"/>
    <property type="project" value="InterPro"/>
</dbReference>
<dbReference type="GO" id="GO:0055085">
    <property type="term" value="P:transmembrane transport"/>
    <property type="evidence" value="ECO:0007669"/>
    <property type="project" value="UniProtKB-ARBA"/>
</dbReference>
<comment type="caution">
    <text evidence="6">The sequence shown here is derived from an EMBL/GenBank/DDBJ whole genome shotgun (WGS) entry which is preliminary data.</text>
</comment>
<organism evidence="6 7">
    <name type="scientific">Amycolatopsis pithecellobii</name>
    <dbReference type="NCBI Taxonomy" id="664692"/>
    <lineage>
        <taxon>Bacteria</taxon>
        <taxon>Bacillati</taxon>
        <taxon>Actinomycetota</taxon>
        <taxon>Actinomycetes</taxon>
        <taxon>Pseudonocardiales</taxon>
        <taxon>Pseudonocardiaceae</taxon>
        <taxon>Amycolatopsis</taxon>
    </lineage>
</organism>
<dbReference type="PANTHER" id="PTHR43776:SF7">
    <property type="entry name" value="D,D-DIPEPTIDE TRANSPORT ATP-BINDING PROTEIN DDPF-RELATED"/>
    <property type="match status" value="1"/>
</dbReference>
<dbReference type="GO" id="GO:0016887">
    <property type="term" value="F:ATP hydrolysis activity"/>
    <property type="evidence" value="ECO:0007669"/>
    <property type="project" value="InterPro"/>
</dbReference>
<dbReference type="CDD" id="cd03257">
    <property type="entry name" value="ABC_NikE_OppD_transporters"/>
    <property type="match status" value="1"/>
</dbReference>
<feature type="domain" description="ABC transporter" evidence="5">
    <location>
        <begin position="15"/>
        <end position="264"/>
    </location>
</feature>
<keyword evidence="2" id="KW-0813">Transport</keyword>
<dbReference type="Pfam" id="PF00005">
    <property type="entry name" value="ABC_tran"/>
    <property type="match status" value="1"/>
</dbReference>
<protein>
    <submittedName>
        <fullName evidence="6">ATP-binding cassette domain-containing protein</fullName>
    </submittedName>
</protein>
<evidence type="ECO:0000313" key="7">
    <source>
        <dbReference type="Proteomes" id="UP000440096"/>
    </source>
</evidence>
<dbReference type="SUPFAM" id="SSF52540">
    <property type="entry name" value="P-loop containing nucleoside triphosphate hydrolases"/>
    <property type="match status" value="1"/>
</dbReference>
<dbReference type="RefSeq" id="WP_154759720.1">
    <property type="nucleotide sequence ID" value="NZ_WMBA01000051.1"/>
</dbReference>
<dbReference type="PANTHER" id="PTHR43776">
    <property type="entry name" value="TRANSPORT ATP-BINDING PROTEIN"/>
    <property type="match status" value="1"/>
</dbReference>
<evidence type="ECO:0000256" key="4">
    <source>
        <dbReference type="ARBA" id="ARBA00022840"/>
    </source>
</evidence>
<keyword evidence="7" id="KW-1185">Reference proteome</keyword>
<dbReference type="InterPro" id="IPR050319">
    <property type="entry name" value="ABC_transp_ATP-bind"/>
</dbReference>
<dbReference type="PROSITE" id="PS00211">
    <property type="entry name" value="ABC_TRANSPORTER_1"/>
    <property type="match status" value="1"/>
</dbReference>
<reference evidence="6 7" key="1">
    <citation type="submission" date="2019-11" db="EMBL/GenBank/DDBJ databases">
        <title>Draft genome of Amycolatopsis RM579.</title>
        <authorList>
            <person name="Duangmal K."/>
            <person name="Mingma R."/>
        </authorList>
    </citation>
    <scope>NUCLEOTIDE SEQUENCE [LARGE SCALE GENOMIC DNA]</scope>
    <source>
        <strain evidence="6 7">RM579</strain>
    </source>
</reference>
<evidence type="ECO:0000313" key="6">
    <source>
        <dbReference type="EMBL" id="MTD57591.1"/>
    </source>
</evidence>
<sequence length="336" mass="36816">MTTSELAAPVGTTRLEVSDLSVSFPVRGLPLRSKANVRAVDHVGFTLDRGETLGLVGESGSGKSTTARAIMRLVKPEAGRVVLNGTEISALSDRRFRGYRRGVQMVFQDPFSSLDPSMTIETIITEPLRVHTDSGRRARSDRAAELMRLVGLNPAFLDRYPYEFSGGQRQRIAIARAIAVEPDVLICDEAVSALDVSTQNQIVALLETLQRRLEMSYLFISHDLAVVRHIADRIIVMYLGRIVEESPTERLFAAPAHPYTQALLSAVPVPEPRAQRHRERVILGGDIPDPRHVPAGCRFNTRCPRVMDICRNVEPAPVPVAGGGSAACHLLTTPES</sequence>
<dbReference type="PROSITE" id="PS50893">
    <property type="entry name" value="ABC_TRANSPORTER_2"/>
    <property type="match status" value="1"/>
</dbReference>
<dbReference type="FunFam" id="3.40.50.300:FF:000016">
    <property type="entry name" value="Oligopeptide ABC transporter ATP-binding component"/>
    <property type="match status" value="1"/>
</dbReference>
<dbReference type="InterPro" id="IPR003439">
    <property type="entry name" value="ABC_transporter-like_ATP-bd"/>
</dbReference>
<evidence type="ECO:0000256" key="3">
    <source>
        <dbReference type="ARBA" id="ARBA00022741"/>
    </source>
</evidence>
<dbReference type="OrthoDB" id="5170605at2"/>
<dbReference type="Gene3D" id="3.40.50.300">
    <property type="entry name" value="P-loop containing nucleotide triphosphate hydrolases"/>
    <property type="match status" value="1"/>
</dbReference>
<dbReference type="InterPro" id="IPR017871">
    <property type="entry name" value="ABC_transporter-like_CS"/>
</dbReference>
<dbReference type="Pfam" id="PF08352">
    <property type="entry name" value="oligo_HPY"/>
    <property type="match status" value="1"/>
</dbReference>
<accession>A0A6N7Z802</accession>
<keyword evidence="4 6" id="KW-0067">ATP-binding</keyword>
<dbReference type="GO" id="GO:0005524">
    <property type="term" value="F:ATP binding"/>
    <property type="evidence" value="ECO:0007669"/>
    <property type="project" value="UniProtKB-KW"/>
</dbReference>
<evidence type="ECO:0000259" key="5">
    <source>
        <dbReference type="PROSITE" id="PS50893"/>
    </source>
</evidence>
<comment type="similarity">
    <text evidence="1">Belongs to the ABC transporter superfamily.</text>
</comment>
<dbReference type="InterPro" id="IPR013563">
    <property type="entry name" value="Oligopep_ABC_C"/>
</dbReference>
<evidence type="ECO:0000256" key="2">
    <source>
        <dbReference type="ARBA" id="ARBA00022448"/>
    </source>
</evidence>
<gene>
    <name evidence="6" type="ORF">GKO32_26980</name>
</gene>
<name>A0A6N7Z802_9PSEU</name>